<dbReference type="Proteomes" id="UP001521184">
    <property type="component" value="Unassembled WGS sequence"/>
</dbReference>
<protein>
    <recommendedName>
        <fullName evidence="8">Peptidase S8/S53 domain-containing protein</fullName>
    </recommendedName>
</protein>
<accession>A0ABR3U113</accession>
<comment type="similarity">
    <text evidence="1 5 6">Belongs to the peptidase S8 family.</text>
</comment>
<comment type="caution">
    <text evidence="9">The sequence shown here is derived from an EMBL/GenBank/DDBJ whole genome shotgun (WGS) entry which is preliminary data.</text>
</comment>
<evidence type="ECO:0000256" key="2">
    <source>
        <dbReference type="ARBA" id="ARBA00022670"/>
    </source>
</evidence>
<dbReference type="PROSITE" id="PS51892">
    <property type="entry name" value="SUBTILASE"/>
    <property type="match status" value="1"/>
</dbReference>
<dbReference type="InterPro" id="IPR023828">
    <property type="entry name" value="Peptidase_S8_Ser-AS"/>
</dbReference>
<evidence type="ECO:0000259" key="8">
    <source>
        <dbReference type="Pfam" id="PF00082"/>
    </source>
</evidence>
<reference evidence="9 10" key="1">
    <citation type="journal article" date="2023" name="Plant Dis.">
        <title>First Report of Diplodia intermedia Causing Canker and Dieback Diseases on Apple Trees in Canada.</title>
        <authorList>
            <person name="Ellouze W."/>
            <person name="Ilyukhin E."/>
            <person name="Sulman M."/>
            <person name="Ali S."/>
        </authorList>
    </citation>
    <scope>NUCLEOTIDE SEQUENCE [LARGE SCALE GENOMIC DNA]</scope>
    <source>
        <strain evidence="9 10">M45-28</strain>
    </source>
</reference>
<keyword evidence="10" id="KW-1185">Reference proteome</keyword>
<dbReference type="Gene3D" id="3.40.50.200">
    <property type="entry name" value="Peptidase S8/S53 domain"/>
    <property type="match status" value="1"/>
</dbReference>
<evidence type="ECO:0000313" key="10">
    <source>
        <dbReference type="Proteomes" id="UP001521184"/>
    </source>
</evidence>
<evidence type="ECO:0000313" key="9">
    <source>
        <dbReference type="EMBL" id="KAL1648482.1"/>
    </source>
</evidence>
<dbReference type="Pfam" id="PF00082">
    <property type="entry name" value="Peptidase_S8"/>
    <property type="match status" value="1"/>
</dbReference>
<dbReference type="InterPro" id="IPR022398">
    <property type="entry name" value="Peptidase_S8_His-AS"/>
</dbReference>
<evidence type="ECO:0000256" key="4">
    <source>
        <dbReference type="ARBA" id="ARBA00022825"/>
    </source>
</evidence>
<evidence type="ECO:0000256" key="5">
    <source>
        <dbReference type="PROSITE-ProRule" id="PRU01240"/>
    </source>
</evidence>
<feature type="active site" description="Charge relay system" evidence="5">
    <location>
        <position position="192"/>
    </location>
</feature>
<organism evidence="9 10">
    <name type="scientific">Diplodia intermedia</name>
    <dbReference type="NCBI Taxonomy" id="856260"/>
    <lineage>
        <taxon>Eukaryota</taxon>
        <taxon>Fungi</taxon>
        <taxon>Dikarya</taxon>
        <taxon>Ascomycota</taxon>
        <taxon>Pezizomycotina</taxon>
        <taxon>Dothideomycetes</taxon>
        <taxon>Dothideomycetes incertae sedis</taxon>
        <taxon>Botryosphaeriales</taxon>
        <taxon>Botryosphaeriaceae</taxon>
        <taxon>Diplodia</taxon>
    </lineage>
</organism>
<feature type="active site" description="Charge relay system" evidence="5">
    <location>
        <position position="351"/>
    </location>
</feature>
<evidence type="ECO:0000256" key="6">
    <source>
        <dbReference type="RuleBase" id="RU003355"/>
    </source>
</evidence>
<feature type="region of interest" description="Disordered" evidence="7">
    <location>
        <begin position="81"/>
        <end position="112"/>
    </location>
</feature>
<feature type="domain" description="Peptidase S8/S53" evidence="8">
    <location>
        <begin position="151"/>
        <end position="395"/>
    </location>
</feature>
<keyword evidence="4 5" id="KW-0720">Serine protease</keyword>
<evidence type="ECO:0000256" key="3">
    <source>
        <dbReference type="ARBA" id="ARBA00022801"/>
    </source>
</evidence>
<feature type="compositionally biased region" description="Basic and acidic residues" evidence="7">
    <location>
        <begin position="86"/>
        <end position="98"/>
    </location>
</feature>
<proteinExistence type="inferred from homology"/>
<dbReference type="InterPro" id="IPR023827">
    <property type="entry name" value="Peptidase_S8_Asp-AS"/>
</dbReference>
<dbReference type="EMBL" id="JAKEKT020000009">
    <property type="protein sequence ID" value="KAL1648482.1"/>
    <property type="molecule type" value="Genomic_DNA"/>
</dbReference>
<evidence type="ECO:0000256" key="1">
    <source>
        <dbReference type="ARBA" id="ARBA00011073"/>
    </source>
</evidence>
<keyword evidence="2 5" id="KW-0645">Protease</keyword>
<feature type="active site" description="Charge relay system" evidence="5">
    <location>
        <position position="160"/>
    </location>
</feature>
<dbReference type="InterPro" id="IPR015500">
    <property type="entry name" value="Peptidase_S8_subtilisin-rel"/>
</dbReference>
<keyword evidence="3 5" id="KW-0378">Hydrolase</keyword>
<dbReference type="PROSITE" id="PS00136">
    <property type="entry name" value="SUBTILASE_ASP"/>
    <property type="match status" value="1"/>
</dbReference>
<dbReference type="PRINTS" id="PR00723">
    <property type="entry name" value="SUBTILISIN"/>
</dbReference>
<dbReference type="InterPro" id="IPR034193">
    <property type="entry name" value="PCSK9_ProteinaseK-like"/>
</dbReference>
<evidence type="ECO:0000256" key="7">
    <source>
        <dbReference type="SAM" id="MobiDB-lite"/>
    </source>
</evidence>
<dbReference type="InterPro" id="IPR050131">
    <property type="entry name" value="Peptidase_S8_subtilisin-like"/>
</dbReference>
<dbReference type="PROSITE" id="PS00137">
    <property type="entry name" value="SUBTILASE_HIS"/>
    <property type="match status" value="1"/>
</dbReference>
<dbReference type="SUPFAM" id="SSF52743">
    <property type="entry name" value="Subtilisin-like"/>
    <property type="match status" value="1"/>
</dbReference>
<name>A0ABR3U113_9PEZI</name>
<dbReference type="InterPro" id="IPR000209">
    <property type="entry name" value="Peptidase_S8/S53_dom"/>
</dbReference>
<dbReference type="InterPro" id="IPR036852">
    <property type="entry name" value="Peptidase_S8/S53_dom_sf"/>
</dbReference>
<dbReference type="CDD" id="cd04077">
    <property type="entry name" value="Peptidases_S8_PCSK9_ProteinaseK_like"/>
    <property type="match status" value="1"/>
</dbReference>
<dbReference type="PROSITE" id="PS00138">
    <property type="entry name" value="SUBTILASE_SER"/>
    <property type="match status" value="1"/>
</dbReference>
<dbReference type="PANTHER" id="PTHR43806:SF11">
    <property type="entry name" value="CEREVISIN-RELATED"/>
    <property type="match status" value="1"/>
</dbReference>
<gene>
    <name evidence="9" type="ORF">SLS58_002237</name>
</gene>
<sequence length="411" mass="42575">MPRIPPFIEAFSTLYADISAFLARLNLPGNETAVFATFDNPRFRGFSGAFTEDEVAMLKATGGAVLSVREAVTEEMVMPRRMVRQSGRERREEQTAEGRRKRAKRAEGVESRDDATWGLQRISQEGKVDVVGGSAAGKGYTYTWNETSTLGAGVDIYIMDSGIYTEHDEFAGGRAVDGFNYFPDQPGDKYGHGSHCAGSAAGSTVGVATNANLISVKVYLAGLDWILSQHANRSAQPDFVASVVSISLAWNTVLDNIDMATKELSAAGIHVAIAAGNTYDDACTHSPASLGGATNTSNTSVLVVGASTIADGILWFSSTGPCVDVYAPGGDVLSAAVTGGPGDYVADSGTSMAAPHVAGLVAVLVAEGGEGGVEAVKARVVGLARGGVLAVNEQFVEGGEVVLVGNGVGVV</sequence>
<dbReference type="PANTHER" id="PTHR43806">
    <property type="entry name" value="PEPTIDASE S8"/>
    <property type="match status" value="1"/>
</dbReference>